<organism evidence="1">
    <name type="scientific">Klebsiella pneumoniae</name>
    <dbReference type="NCBI Taxonomy" id="573"/>
    <lineage>
        <taxon>Bacteria</taxon>
        <taxon>Pseudomonadati</taxon>
        <taxon>Pseudomonadota</taxon>
        <taxon>Gammaproteobacteria</taxon>
        <taxon>Enterobacterales</taxon>
        <taxon>Enterobacteriaceae</taxon>
        <taxon>Klebsiella/Raoultella group</taxon>
        <taxon>Klebsiella</taxon>
        <taxon>Klebsiella pneumoniae complex</taxon>
    </lineage>
</organism>
<dbReference type="AlphaFoldDB" id="A0A2U8T254"/>
<accession>A0A2U8T254</accession>
<proteinExistence type="predicted"/>
<geneLocation type="plasmid" evidence="1">
    <name>pKPN-QL24</name>
</geneLocation>
<protein>
    <submittedName>
        <fullName evidence="1">Uncharacterized protein</fullName>
    </submittedName>
</protein>
<keyword evidence="1" id="KW-0614">Plasmid</keyword>
<sequence length="37" mass="4548">MRYPVPESVLVRLTKENERRYHGLSFLSSFFFFSLFF</sequence>
<name>A0A2U8T254_KLEPN</name>
<dbReference type="EMBL" id="MH263654">
    <property type="protein sequence ID" value="AWM64318.1"/>
    <property type="molecule type" value="Genomic_DNA"/>
</dbReference>
<evidence type="ECO:0000313" key="1">
    <source>
        <dbReference type="EMBL" id="AWM64318.1"/>
    </source>
</evidence>
<reference evidence="1" key="1">
    <citation type="submission" date="2018-04" db="EMBL/GenBank/DDBJ databases">
        <title>Outbreak of blaKPC-2 Positive Klebsiella pneumoniae ST11 in a neonate Unit in China.</title>
        <authorList>
            <person name="Dong D."/>
            <person name="Jia N."/>
            <person name="Zhang H."/>
            <person name="Zhao H."/>
            <person name="Liu Z."/>
            <person name="Zhu Y."/>
        </authorList>
    </citation>
    <scope>NUCLEOTIDE SEQUENCE</scope>
    <source>
        <strain evidence="1">QL24</strain>
        <plasmid evidence="1">pKPN-QL24</plasmid>
    </source>
</reference>